<reference evidence="10 11" key="1">
    <citation type="submission" date="2019-10" db="EMBL/GenBank/DDBJ databases">
        <title>Description of Paenibacillus pedi sp. nov.</title>
        <authorList>
            <person name="Carlier A."/>
            <person name="Qi S."/>
        </authorList>
    </citation>
    <scope>NUCLEOTIDE SEQUENCE [LARGE SCALE GENOMIC DNA]</scope>
    <source>
        <strain evidence="10 11">LMG 31457</strain>
    </source>
</reference>
<keyword evidence="5" id="KW-0472">Membrane</keyword>
<evidence type="ECO:0000259" key="8">
    <source>
        <dbReference type="Pfam" id="PF05504"/>
    </source>
</evidence>
<dbReference type="PANTHER" id="PTHR35789:SF1">
    <property type="entry name" value="SPORE GERMINATION PROTEIN B3"/>
    <property type="match status" value="1"/>
</dbReference>
<evidence type="ECO:0000256" key="4">
    <source>
        <dbReference type="ARBA" id="ARBA00022729"/>
    </source>
</evidence>
<protein>
    <submittedName>
        <fullName evidence="10">Ger(X)C family spore germination protein</fullName>
    </submittedName>
</protein>
<dbReference type="Pfam" id="PF25198">
    <property type="entry name" value="Spore_GerAC_N"/>
    <property type="match status" value="1"/>
</dbReference>
<dbReference type="Pfam" id="PF05504">
    <property type="entry name" value="Spore_GerAC"/>
    <property type="match status" value="1"/>
</dbReference>
<evidence type="ECO:0000256" key="5">
    <source>
        <dbReference type="ARBA" id="ARBA00023136"/>
    </source>
</evidence>
<evidence type="ECO:0000259" key="9">
    <source>
        <dbReference type="Pfam" id="PF25198"/>
    </source>
</evidence>
<dbReference type="InterPro" id="IPR057336">
    <property type="entry name" value="GerAC_N"/>
</dbReference>
<evidence type="ECO:0000256" key="3">
    <source>
        <dbReference type="ARBA" id="ARBA00022544"/>
    </source>
</evidence>
<name>A0ABX1ZS54_9BACL</name>
<dbReference type="InterPro" id="IPR038501">
    <property type="entry name" value="Spore_GerAC_C_sf"/>
</dbReference>
<organism evidence="10 11">
    <name type="scientific">Paenibacillus planticolens</name>
    <dbReference type="NCBI Taxonomy" id="2654976"/>
    <lineage>
        <taxon>Bacteria</taxon>
        <taxon>Bacillati</taxon>
        <taxon>Bacillota</taxon>
        <taxon>Bacilli</taxon>
        <taxon>Bacillales</taxon>
        <taxon>Paenibacillaceae</taxon>
        <taxon>Paenibacillus</taxon>
    </lineage>
</organism>
<evidence type="ECO:0000256" key="2">
    <source>
        <dbReference type="ARBA" id="ARBA00007886"/>
    </source>
</evidence>
<dbReference type="EMBL" id="WHNZ01000040">
    <property type="protein sequence ID" value="NOV01880.1"/>
    <property type="molecule type" value="Genomic_DNA"/>
</dbReference>
<keyword evidence="3" id="KW-0309">Germination</keyword>
<feature type="domain" description="Spore germination GerAC-like C-terminal" evidence="8">
    <location>
        <begin position="224"/>
        <end position="376"/>
    </location>
</feature>
<comment type="caution">
    <text evidence="10">The sequence shown here is derived from an EMBL/GenBank/DDBJ whole genome shotgun (WGS) entry which is preliminary data.</text>
</comment>
<dbReference type="InterPro" id="IPR008844">
    <property type="entry name" value="Spore_GerAC-like"/>
</dbReference>
<proteinExistence type="inferred from homology"/>
<keyword evidence="7" id="KW-0449">Lipoprotein</keyword>
<dbReference type="Proteomes" id="UP000618579">
    <property type="component" value="Unassembled WGS sequence"/>
</dbReference>
<keyword evidence="6" id="KW-0564">Palmitate</keyword>
<dbReference type="NCBIfam" id="TIGR02887">
    <property type="entry name" value="spore_ger_x_C"/>
    <property type="match status" value="1"/>
</dbReference>
<evidence type="ECO:0000256" key="1">
    <source>
        <dbReference type="ARBA" id="ARBA00004635"/>
    </source>
</evidence>
<dbReference type="InterPro" id="IPR046953">
    <property type="entry name" value="Spore_GerAC-like_C"/>
</dbReference>
<accession>A0ABX1ZS54</accession>
<feature type="domain" description="Spore germination protein N-terminal" evidence="9">
    <location>
        <begin position="22"/>
        <end position="199"/>
    </location>
</feature>
<dbReference type="RefSeq" id="WP_171684699.1">
    <property type="nucleotide sequence ID" value="NZ_WHNZ01000040.1"/>
</dbReference>
<dbReference type="PANTHER" id="PTHR35789">
    <property type="entry name" value="SPORE GERMINATION PROTEIN B3"/>
    <property type="match status" value="1"/>
</dbReference>
<evidence type="ECO:0000256" key="6">
    <source>
        <dbReference type="ARBA" id="ARBA00023139"/>
    </source>
</evidence>
<comment type="similarity">
    <text evidence="2">Belongs to the GerABKC lipoprotein family.</text>
</comment>
<comment type="subcellular location">
    <subcellularLocation>
        <location evidence="1">Membrane</location>
        <topology evidence="1">Lipid-anchor</topology>
    </subcellularLocation>
</comment>
<evidence type="ECO:0000256" key="7">
    <source>
        <dbReference type="ARBA" id="ARBA00023288"/>
    </source>
</evidence>
<keyword evidence="4" id="KW-0732">Signal</keyword>
<keyword evidence="11" id="KW-1185">Reference proteome</keyword>
<dbReference type="Gene3D" id="3.30.300.210">
    <property type="entry name" value="Nutrient germinant receptor protein C, domain 3"/>
    <property type="match status" value="1"/>
</dbReference>
<evidence type="ECO:0000313" key="11">
    <source>
        <dbReference type="Proteomes" id="UP000618579"/>
    </source>
</evidence>
<gene>
    <name evidence="10" type="ORF">GC097_17840</name>
</gene>
<evidence type="ECO:0000313" key="10">
    <source>
        <dbReference type="EMBL" id="NOV01880.1"/>
    </source>
</evidence>
<sequence>MRKYSLLVIITAILLFQTGCWNSKDIQTMAYVTAIGMDYEDGKYITYVQVLNFSNVAKSESTQLGKNVPLWIGKGEGVTVTETFNSIYATSQLRVYWGHVKAIVCTERFLSNGQRVKEAYDMLNRYREVRYNVLLYGTKESLRDIFQQKSILNLSPIDSLLDNPSQIYSQRSYITPHYGFKIISEINEAGQSAMLPSIAIDKGAWTEDKQPRTMFRIDGAFYSQDSQFLGWMSEKELEGFRWLQEKLARSPINIPDIKKPVAAIVMIKPKSRILPVIRDGKVYYTIKLKINAYVDEMVENVTTKDMERLAEQVIEDQIRKTYAIGLSKKIDVLQLGERLYRNYPQKWHELNRKTDFKLDANSLDKVEVKVNLQHTGKYKARAH</sequence>